<dbReference type="Proteomes" id="UP000661435">
    <property type="component" value="Unassembled WGS sequence"/>
</dbReference>
<feature type="domain" description="Nudix hydrolase" evidence="7">
    <location>
        <begin position="21"/>
        <end position="155"/>
    </location>
</feature>
<evidence type="ECO:0000313" key="9">
    <source>
        <dbReference type="Proteomes" id="UP000661435"/>
    </source>
</evidence>
<dbReference type="Gene3D" id="3.90.79.10">
    <property type="entry name" value="Nucleoside Triphosphate Pyrophosphohydrolase"/>
    <property type="match status" value="1"/>
</dbReference>
<dbReference type="InterPro" id="IPR015797">
    <property type="entry name" value="NUDIX_hydrolase-like_dom_sf"/>
</dbReference>
<dbReference type="GO" id="GO:0010945">
    <property type="term" value="F:coenzyme A diphosphatase activity"/>
    <property type="evidence" value="ECO:0007669"/>
    <property type="project" value="InterPro"/>
</dbReference>
<evidence type="ECO:0000313" key="8">
    <source>
        <dbReference type="EMBL" id="MBC5734212.1"/>
    </source>
</evidence>
<dbReference type="InterPro" id="IPR045121">
    <property type="entry name" value="CoAse"/>
</dbReference>
<dbReference type="PANTHER" id="PTHR12992:SF11">
    <property type="entry name" value="MITOCHONDRIAL COENZYME A DIPHOSPHATASE NUDT8"/>
    <property type="match status" value="1"/>
</dbReference>
<evidence type="ECO:0000256" key="1">
    <source>
        <dbReference type="ARBA" id="ARBA00001936"/>
    </source>
</evidence>
<sequence>MTIREFEERWRGHAPRPQGVRKKYAVLVPLVERAGEACLLFEVRAETLGRQPGEVCFPGGHMEPEEEPAGCALRETEEELGIPRSAVQLIAPLDYQTGQGSFVLYPLLGRVDPAAVDAMRPSPAEVKETFLVPVDFFRDHPPRVYSYELVPQVGDDFPYALVGAQKRYGWHRGRMDVPIYLWQGRAIWGMTGRIVRGLLEGMERT</sequence>
<evidence type="ECO:0000256" key="6">
    <source>
        <dbReference type="ARBA" id="ARBA00023211"/>
    </source>
</evidence>
<keyword evidence="4" id="KW-0378">Hydrolase</keyword>
<keyword evidence="5" id="KW-0460">Magnesium</keyword>
<dbReference type="EMBL" id="JACOPP010000014">
    <property type="protein sequence ID" value="MBC5734212.1"/>
    <property type="molecule type" value="Genomic_DNA"/>
</dbReference>
<dbReference type="PROSITE" id="PS00893">
    <property type="entry name" value="NUDIX_BOX"/>
    <property type="match status" value="1"/>
</dbReference>
<evidence type="ECO:0000256" key="5">
    <source>
        <dbReference type="ARBA" id="ARBA00022842"/>
    </source>
</evidence>
<accession>A0A8J6J153</accession>
<keyword evidence="9" id="KW-1185">Reference proteome</keyword>
<dbReference type="SUPFAM" id="SSF55811">
    <property type="entry name" value="Nudix"/>
    <property type="match status" value="1"/>
</dbReference>
<protein>
    <submittedName>
        <fullName evidence="8">CoA pyrophosphatase</fullName>
    </submittedName>
</protein>
<comment type="cofactor">
    <cofactor evidence="1">
        <name>Mn(2+)</name>
        <dbReference type="ChEBI" id="CHEBI:29035"/>
    </cofactor>
</comment>
<proteinExistence type="predicted"/>
<evidence type="ECO:0000256" key="2">
    <source>
        <dbReference type="ARBA" id="ARBA00001946"/>
    </source>
</evidence>
<dbReference type="PANTHER" id="PTHR12992">
    <property type="entry name" value="NUDIX HYDROLASE"/>
    <property type="match status" value="1"/>
</dbReference>
<evidence type="ECO:0000259" key="7">
    <source>
        <dbReference type="PROSITE" id="PS51462"/>
    </source>
</evidence>
<keyword evidence="3" id="KW-0479">Metal-binding</keyword>
<reference evidence="8" key="1">
    <citation type="submission" date="2020-08" db="EMBL/GenBank/DDBJ databases">
        <title>Genome public.</title>
        <authorList>
            <person name="Liu C."/>
            <person name="Sun Q."/>
        </authorList>
    </citation>
    <scope>NUCLEOTIDE SEQUENCE</scope>
    <source>
        <strain evidence="8">NSJ-51</strain>
    </source>
</reference>
<dbReference type="InterPro" id="IPR000086">
    <property type="entry name" value="NUDIX_hydrolase_dom"/>
</dbReference>
<comment type="cofactor">
    <cofactor evidence="2">
        <name>Mg(2+)</name>
        <dbReference type="ChEBI" id="CHEBI:18420"/>
    </cofactor>
</comment>
<dbReference type="GO" id="GO:0046872">
    <property type="term" value="F:metal ion binding"/>
    <property type="evidence" value="ECO:0007669"/>
    <property type="project" value="UniProtKB-KW"/>
</dbReference>
<dbReference type="InterPro" id="IPR020084">
    <property type="entry name" value="NUDIX_hydrolase_CS"/>
</dbReference>
<evidence type="ECO:0000256" key="3">
    <source>
        <dbReference type="ARBA" id="ARBA00022723"/>
    </source>
</evidence>
<gene>
    <name evidence="8" type="ORF">H8S57_10810</name>
</gene>
<dbReference type="Pfam" id="PF00293">
    <property type="entry name" value="NUDIX"/>
    <property type="match status" value="1"/>
</dbReference>
<dbReference type="PROSITE" id="PS51462">
    <property type="entry name" value="NUDIX"/>
    <property type="match status" value="1"/>
</dbReference>
<keyword evidence="6" id="KW-0464">Manganese</keyword>
<evidence type="ECO:0000256" key="4">
    <source>
        <dbReference type="ARBA" id="ARBA00022801"/>
    </source>
</evidence>
<comment type="caution">
    <text evidence="8">The sequence shown here is derived from an EMBL/GenBank/DDBJ whole genome shotgun (WGS) entry which is preliminary data.</text>
</comment>
<name>A0A8J6J153_9FIRM</name>
<organism evidence="8 9">
    <name type="scientific">Lawsonibacter hominis</name>
    <dbReference type="NCBI Taxonomy" id="2763053"/>
    <lineage>
        <taxon>Bacteria</taxon>
        <taxon>Bacillati</taxon>
        <taxon>Bacillota</taxon>
        <taxon>Clostridia</taxon>
        <taxon>Eubacteriales</taxon>
        <taxon>Oscillospiraceae</taxon>
        <taxon>Lawsonibacter</taxon>
    </lineage>
</organism>
<dbReference type="CDD" id="cd03426">
    <property type="entry name" value="NUDIX_CoAse_Nudt7"/>
    <property type="match status" value="1"/>
</dbReference>
<dbReference type="AlphaFoldDB" id="A0A8J6J153"/>
<dbReference type="RefSeq" id="WP_186908099.1">
    <property type="nucleotide sequence ID" value="NZ_JACOPP010000014.1"/>
</dbReference>